<dbReference type="Proteomes" id="UP001652621">
    <property type="component" value="Unplaced"/>
</dbReference>
<proteinExistence type="predicted"/>
<evidence type="ECO:0000256" key="1">
    <source>
        <dbReference type="ARBA" id="ARBA00022884"/>
    </source>
</evidence>
<dbReference type="InterPro" id="IPR012677">
    <property type="entry name" value="Nucleotide-bd_a/b_plait_sf"/>
</dbReference>
<accession>A0A1I8MIN6</accession>
<dbReference type="InterPro" id="IPR036621">
    <property type="entry name" value="Anticodon-bd_dom_sf"/>
</dbReference>
<evidence type="ECO:0000256" key="3">
    <source>
        <dbReference type="SAM" id="MobiDB-lite"/>
    </source>
</evidence>
<dbReference type="OrthoDB" id="10044938at2759"/>
<reference evidence="7" key="2">
    <citation type="submission" date="2025-04" db="UniProtKB">
        <authorList>
            <consortium name="RefSeq"/>
        </authorList>
    </citation>
    <scope>IDENTIFICATION</scope>
    <source>
        <strain evidence="7">Aabys</strain>
    </source>
</reference>
<dbReference type="VEuPathDB" id="VectorBase:MDOA005295"/>
<keyword evidence="7" id="KW-0675">Receptor</keyword>
<dbReference type="AlphaFoldDB" id="A0A1I8MIN6"/>
<sequence length="413" mass="45928">MADSADKKSLAIIRDPNTVKNRIFIGNLPVCTREELESICLPYAKVLASLVQKNFGFVQFESEEIANKVAKSLNKSTFKGNTITVRNANQKKPGTQQQGGNKTNANAAGTNLAQGNNATGANWNQNQKNTSIKAVGDDDNGYNGGYNDCEIIVVDRKNTKYAEMIEERLKRLNLRVDVLFPNEDVPLGKVLSNIASRGCLYAILVTNQHEEHNSITVNILYGQPAEHRNMPVEDAISLMADDFRRKMMRDKNSAALQSVQNKVGNLPNPVPIIPAAANYIAPPLKERHPDAIQSLLNLLANNMPLTVLQYDRIIKYLQDRRLLQLKVELGDAEEESLDQGTPDPEIELQKKILNILNKPSVAETHYDLMYPTLDAVKSDIRLLALLKDIRVQKAIDSLMDSSLVPTVEGLMKF</sequence>
<protein>
    <submittedName>
        <fullName evidence="7">Nuclear receptor coactivator 5</fullName>
    </submittedName>
</protein>
<dbReference type="SMART" id="SM00360">
    <property type="entry name" value="RRM"/>
    <property type="match status" value="1"/>
</dbReference>
<dbReference type="SUPFAM" id="SSF54928">
    <property type="entry name" value="RNA-binding domain, RBD"/>
    <property type="match status" value="1"/>
</dbReference>
<evidence type="ECO:0000259" key="4">
    <source>
        <dbReference type="PROSITE" id="PS50102"/>
    </source>
</evidence>
<dbReference type="Gene3D" id="3.40.50.800">
    <property type="entry name" value="Anticodon-binding domain"/>
    <property type="match status" value="1"/>
</dbReference>
<dbReference type="Gene3D" id="3.30.70.330">
    <property type="match status" value="1"/>
</dbReference>
<reference evidence="5" key="1">
    <citation type="submission" date="2020-05" db="UniProtKB">
        <authorList>
            <consortium name="EnsemblMetazoa"/>
        </authorList>
    </citation>
    <scope>IDENTIFICATION</scope>
    <source>
        <strain evidence="5">Aabys</strain>
    </source>
</reference>
<name>A0A1I8MIN6_MUSDO</name>
<dbReference type="InterPro" id="IPR035979">
    <property type="entry name" value="RBD_domain_sf"/>
</dbReference>
<dbReference type="EnsemblMetazoa" id="MDOA005295-RA">
    <property type="protein sequence ID" value="MDOA005295-PA"/>
    <property type="gene ID" value="MDOA005295"/>
</dbReference>
<organism evidence="5">
    <name type="scientific">Musca domestica</name>
    <name type="common">House fly</name>
    <dbReference type="NCBI Taxonomy" id="7370"/>
    <lineage>
        <taxon>Eukaryota</taxon>
        <taxon>Metazoa</taxon>
        <taxon>Ecdysozoa</taxon>
        <taxon>Arthropoda</taxon>
        <taxon>Hexapoda</taxon>
        <taxon>Insecta</taxon>
        <taxon>Pterygota</taxon>
        <taxon>Neoptera</taxon>
        <taxon>Endopterygota</taxon>
        <taxon>Diptera</taxon>
        <taxon>Brachycera</taxon>
        <taxon>Muscomorpha</taxon>
        <taxon>Muscoidea</taxon>
        <taxon>Muscidae</taxon>
        <taxon>Musca</taxon>
    </lineage>
</organism>
<feature type="region of interest" description="Disordered" evidence="3">
    <location>
        <begin position="89"/>
        <end position="126"/>
    </location>
</feature>
<feature type="compositionally biased region" description="Low complexity" evidence="3">
    <location>
        <begin position="94"/>
        <end position="122"/>
    </location>
</feature>
<dbReference type="eggNOG" id="KOG0845">
    <property type="taxonomic scope" value="Eukaryota"/>
</dbReference>
<gene>
    <name evidence="5" type="primary">101893327</name>
    <name evidence="7" type="synonym">LOC101893327</name>
</gene>
<dbReference type="SUPFAM" id="SSF52954">
    <property type="entry name" value="Class II aaRS ABD-related"/>
    <property type="match status" value="1"/>
</dbReference>
<dbReference type="PANTHER" id="PTHR23295">
    <property type="entry name" value="NUCLEAR RECEPTOR COACTIVATOR 5-RELATED"/>
    <property type="match status" value="1"/>
</dbReference>
<feature type="domain" description="RRM" evidence="4">
    <location>
        <begin position="21"/>
        <end position="90"/>
    </location>
</feature>
<dbReference type="KEGG" id="mde:101893327"/>
<dbReference type="PROSITE" id="PS50102">
    <property type="entry name" value="RRM"/>
    <property type="match status" value="1"/>
</dbReference>
<evidence type="ECO:0000313" key="6">
    <source>
        <dbReference type="Proteomes" id="UP001652621"/>
    </source>
</evidence>
<dbReference type="Pfam" id="PF00076">
    <property type="entry name" value="RRM_1"/>
    <property type="match status" value="1"/>
</dbReference>
<evidence type="ECO:0000313" key="7">
    <source>
        <dbReference type="RefSeq" id="XP_005189338.1"/>
    </source>
</evidence>
<dbReference type="PANTHER" id="PTHR23295:SF6">
    <property type="entry name" value="NEOSIN, ISOFORM A"/>
    <property type="match status" value="1"/>
</dbReference>
<evidence type="ECO:0000313" key="5">
    <source>
        <dbReference type="EnsemblMetazoa" id="MDOA005295-PA"/>
    </source>
</evidence>
<keyword evidence="1 2" id="KW-0694">RNA-binding</keyword>
<dbReference type="InterPro" id="IPR052600">
    <property type="entry name" value="Nuc_rcpt_coact/corep"/>
</dbReference>
<dbReference type="InterPro" id="IPR000504">
    <property type="entry name" value="RRM_dom"/>
</dbReference>
<dbReference type="RefSeq" id="XP_005189338.1">
    <property type="nucleotide sequence ID" value="XM_005189281.3"/>
</dbReference>
<dbReference type="GO" id="GO:0003723">
    <property type="term" value="F:RNA binding"/>
    <property type="evidence" value="ECO:0007669"/>
    <property type="project" value="UniProtKB-UniRule"/>
</dbReference>
<evidence type="ECO:0000256" key="2">
    <source>
        <dbReference type="PROSITE-ProRule" id="PRU00176"/>
    </source>
</evidence>
<keyword evidence="6" id="KW-1185">Reference proteome</keyword>
<dbReference type="VEuPathDB" id="VectorBase:MDOMA2_012466"/>